<dbReference type="RefSeq" id="XP_005712060.1">
    <property type="nucleotide sequence ID" value="XM_005712003.1"/>
</dbReference>
<dbReference type="GeneID" id="17319771"/>
<feature type="region of interest" description="Disordered" evidence="1">
    <location>
        <begin position="50"/>
        <end position="72"/>
    </location>
</feature>
<evidence type="ECO:0000313" key="3">
    <source>
        <dbReference type="Proteomes" id="UP000012073"/>
    </source>
</evidence>
<proteinExistence type="predicted"/>
<protein>
    <submittedName>
        <fullName evidence="2">Uncharacterized protein</fullName>
    </submittedName>
</protein>
<evidence type="ECO:0000313" key="2">
    <source>
        <dbReference type="EMBL" id="CDF32395.1"/>
    </source>
</evidence>
<organism evidence="2 3">
    <name type="scientific">Chondrus crispus</name>
    <name type="common">Carrageen Irish moss</name>
    <name type="synonym">Polymorpha crispa</name>
    <dbReference type="NCBI Taxonomy" id="2769"/>
    <lineage>
        <taxon>Eukaryota</taxon>
        <taxon>Rhodophyta</taxon>
        <taxon>Florideophyceae</taxon>
        <taxon>Rhodymeniophycidae</taxon>
        <taxon>Gigartinales</taxon>
        <taxon>Gigartinaceae</taxon>
        <taxon>Chondrus</taxon>
    </lineage>
</organism>
<dbReference type="Gramene" id="CDF32395">
    <property type="protein sequence ID" value="CDF32395"/>
    <property type="gene ID" value="CHC_T00008159001"/>
</dbReference>
<reference evidence="3" key="1">
    <citation type="journal article" date="2013" name="Proc. Natl. Acad. Sci. U.S.A.">
        <title>Genome structure and metabolic features in the red seaweed Chondrus crispus shed light on evolution of the Archaeplastida.</title>
        <authorList>
            <person name="Collen J."/>
            <person name="Porcel B."/>
            <person name="Carre W."/>
            <person name="Ball S.G."/>
            <person name="Chaparro C."/>
            <person name="Tonon T."/>
            <person name="Barbeyron T."/>
            <person name="Michel G."/>
            <person name="Noel B."/>
            <person name="Valentin K."/>
            <person name="Elias M."/>
            <person name="Artiguenave F."/>
            <person name="Arun A."/>
            <person name="Aury J.M."/>
            <person name="Barbosa-Neto J.F."/>
            <person name="Bothwell J.H."/>
            <person name="Bouget F.Y."/>
            <person name="Brillet L."/>
            <person name="Cabello-Hurtado F."/>
            <person name="Capella-Gutierrez S."/>
            <person name="Charrier B."/>
            <person name="Cladiere L."/>
            <person name="Cock J.M."/>
            <person name="Coelho S.M."/>
            <person name="Colleoni C."/>
            <person name="Czjzek M."/>
            <person name="Da Silva C."/>
            <person name="Delage L."/>
            <person name="Denoeud F."/>
            <person name="Deschamps P."/>
            <person name="Dittami S.M."/>
            <person name="Gabaldon T."/>
            <person name="Gachon C.M."/>
            <person name="Groisillier A."/>
            <person name="Herve C."/>
            <person name="Jabbari K."/>
            <person name="Katinka M."/>
            <person name="Kloareg B."/>
            <person name="Kowalczyk N."/>
            <person name="Labadie K."/>
            <person name="Leblanc C."/>
            <person name="Lopez P.J."/>
            <person name="McLachlan D.H."/>
            <person name="Meslet-Cladiere L."/>
            <person name="Moustafa A."/>
            <person name="Nehr Z."/>
            <person name="Nyvall Collen P."/>
            <person name="Panaud O."/>
            <person name="Partensky F."/>
            <person name="Poulain J."/>
            <person name="Rensing S.A."/>
            <person name="Rousvoal S."/>
            <person name="Samson G."/>
            <person name="Symeonidi A."/>
            <person name="Weissenbach J."/>
            <person name="Zambounis A."/>
            <person name="Wincker P."/>
            <person name="Boyen C."/>
        </authorList>
    </citation>
    <scope>NUCLEOTIDE SEQUENCE [LARGE SCALE GENOMIC DNA]</scope>
    <source>
        <strain evidence="3">cv. Stackhouse</strain>
    </source>
</reference>
<keyword evidence="3" id="KW-1185">Reference proteome</keyword>
<dbReference type="AlphaFoldDB" id="R7Q4K8"/>
<evidence type="ECO:0000256" key="1">
    <source>
        <dbReference type="SAM" id="MobiDB-lite"/>
    </source>
</evidence>
<name>R7Q4K8_CHOCR</name>
<dbReference type="EMBL" id="HG001489">
    <property type="protein sequence ID" value="CDF32395.1"/>
    <property type="molecule type" value="Genomic_DNA"/>
</dbReference>
<gene>
    <name evidence="2" type="ORF">CHC_T00008159001</name>
</gene>
<dbReference type="Proteomes" id="UP000012073">
    <property type="component" value="Unassembled WGS sequence"/>
</dbReference>
<sequence length="72" mass="8218">MIGRKPHADFSFCYADDRNWRGNLKYTFRTASYSLKGNFAALTMSETQEEFDESVSQSTANLGKVESRPSDR</sequence>
<dbReference type="KEGG" id="ccp:CHC_T00008159001"/>
<accession>R7Q4K8</accession>